<gene>
    <name evidence="1" type="ORF">ACFQV2_24360</name>
</gene>
<evidence type="ECO:0000313" key="2">
    <source>
        <dbReference type="Proteomes" id="UP001596512"/>
    </source>
</evidence>
<evidence type="ECO:0000313" key="1">
    <source>
        <dbReference type="EMBL" id="MFC7616137.1"/>
    </source>
</evidence>
<comment type="caution">
    <text evidence="1">The sequence shown here is derived from an EMBL/GenBank/DDBJ whole genome shotgun (WGS) entry which is preliminary data.</text>
</comment>
<reference evidence="2" key="1">
    <citation type="journal article" date="2019" name="Int. J. Syst. Evol. Microbiol.">
        <title>The Global Catalogue of Microorganisms (GCM) 10K type strain sequencing project: providing services to taxonomists for standard genome sequencing and annotation.</title>
        <authorList>
            <consortium name="The Broad Institute Genomics Platform"/>
            <consortium name="The Broad Institute Genome Sequencing Center for Infectious Disease"/>
            <person name="Wu L."/>
            <person name="Ma J."/>
        </authorList>
    </citation>
    <scope>NUCLEOTIDE SEQUENCE [LARGE SCALE GENOMIC DNA]</scope>
    <source>
        <strain evidence="2">JCM 17695</strain>
    </source>
</reference>
<organism evidence="1 2">
    <name type="scientific">Actinokineospora soli</name>
    <dbReference type="NCBI Taxonomy" id="1048753"/>
    <lineage>
        <taxon>Bacteria</taxon>
        <taxon>Bacillati</taxon>
        <taxon>Actinomycetota</taxon>
        <taxon>Actinomycetes</taxon>
        <taxon>Pseudonocardiales</taxon>
        <taxon>Pseudonocardiaceae</taxon>
        <taxon>Actinokineospora</taxon>
    </lineage>
</organism>
<keyword evidence="2" id="KW-1185">Reference proteome</keyword>
<sequence length="93" mass="9373">MGGRWYAVADRTWEVVADRFGAALRPVPDLPSGPPGVAELALRPGGLVVDERGPGGSLALPELASATSVAGHGGTLAVTTALSHAVVFVARTT</sequence>
<proteinExistence type="predicted"/>
<protein>
    <submittedName>
        <fullName evidence="1">Uncharacterized protein</fullName>
    </submittedName>
</protein>
<accession>A0ABW2TQS5</accession>
<dbReference type="Proteomes" id="UP001596512">
    <property type="component" value="Unassembled WGS sequence"/>
</dbReference>
<dbReference type="EMBL" id="JBHTEY010000004">
    <property type="protein sequence ID" value="MFC7616137.1"/>
    <property type="molecule type" value="Genomic_DNA"/>
</dbReference>
<name>A0ABW2TQS5_9PSEU</name>